<dbReference type="HOGENOM" id="CLU_065853_1_0_1"/>
<dbReference type="PANTHER" id="PTHR35802:SF1">
    <property type="entry name" value="PROTEASE SYNTHASE AND SPORULATION PROTEIN PAI 2"/>
    <property type="match status" value="1"/>
</dbReference>
<dbReference type="Pfam" id="PF04299">
    <property type="entry name" value="FMN_bind_2"/>
    <property type="match status" value="1"/>
</dbReference>
<evidence type="ECO:0000313" key="1">
    <source>
        <dbReference type="EMBL" id="EPE24531.1"/>
    </source>
</evidence>
<dbReference type="InterPro" id="IPR012349">
    <property type="entry name" value="Split_barrel_FMN-bd"/>
</dbReference>
<dbReference type="eggNOG" id="ENOG502RCZR">
    <property type="taxonomic scope" value="Eukaryota"/>
</dbReference>
<organism evidence="1 2">
    <name type="scientific">Glarea lozoyensis (strain ATCC 20868 / MF5171)</name>
    <dbReference type="NCBI Taxonomy" id="1116229"/>
    <lineage>
        <taxon>Eukaryota</taxon>
        <taxon>Fungi</taxon>
        <taxon>Dikarya</taxon>
        <taxon>Ascomycota</taxon>
        <taxon>Pezizomycotina</taxon>
        <taxon>Leotiomycetes</taxon>
        <taxon>Helotiales</taxon>
        <taxon>Helotiaceae</taxon>
        <taxon>Glarea</taxon>
    </lineage>
</organism>
<dbReference type="GeneID" id="19467432"/>
<dbReference type="PANTHER" id="PTHR35802">
    <property type="entry name" value="PROTEASE SYNTHASE AND SPORULATION PROTEIN PAI 2"/>
    <property type="match status" value="1"/>
</dbReference>
<protein>
    <submittedName>
        <fullName evidence="1">FMN-binding split barrel</fullName>
    </submittedName>
</protein>
<dbReference type="Gene3D" id="2.30.110.10">
    <property type="entry name" value="Electron Transport, Fmn-binding Protein, Chain A"/>
    <property type="match status" value="1"/>
</dbReference>
<dbReference type="OMA" id="MSERSIM"/>
<reference evidence="1 2" key="1">
    <citation type="journal article" date="2013" name="BMC Genomics">
        <title>Genomics-driven discovery of the pneumocandin biosynthetic gene cluster in the fungus Glarea lozoyensis.</title>
        <authorList>
            <person name="Chen L."/>
            <person name="Yue Q."/>
            <person name="Zhang X."/>
            <person name="Xiang M."/>
            <person name="Wang C."/>
            <person name="Li S."/>
            <person name="Che Y."/>
            <person name="Ortiz-Lopez F.J."/>
            <person name="Bills G.F."/>
            <person name="Liu X."/>
            <person name="An Z."/>
        </authorList>
    </citation>
    <scope>NUCLEOTIDE SEQUENCE [LARGE SCALE GENOMIC DNA]</scope>
    <source>
        <strain evidence="2">ATCC 20868 / MF5171</strain>
    </source>
</reference>
<dbReference type="KEGG" id="glz:GLAREA_08383"/>
<dbReference type="OrthoDB" id="2101473at2759"/>
<name>S3CXG9_GLAL2</name>
<dbReference type="EMBL" id="KE145373">
    <property type="protein sequence ID" value="EPE24531.1"/>
    <property type="molecule type" value="Genomic_DNA"/>
</dbReference>
<dbReference type="InterPro" id="IPR007396">
    <property type="entry name" value="TR_PAI2-type"/>
</dbReference>
<proteinExistence type="predicted"/>
<gene>
    <name evidence="1" type="ORF">GLAREA_08383</name>
</gene>
<sequence length="275" mass="30685">MYLRKDHAELHLPTLFKFIKDNPLGILTTAISSPNYPLIQTSHIPWVFDAPSNPPDFTTKEPNEDLGIVRGHMARANPHSKALIESVTTENDQGVRVGKQEGPNKLDLEVMILFNGPANHYVTPKFYTTTKPATGKVVSTWNYSAVQIYGTASIMFDTKHPSTNEFLTKQLDDLAILTEEVVMGFDGKEGRKKAWSVNDAPDNYINLLKKAIIGIEIKVERIEGKFKMSQELGDGDREGTINGFRALGTEMADKIADTIEQRQKIKEARKNGCPV</sequence>
<keyword evidence="2" id="KW-1185">Reference proteome</keyword>
<dbReference type="SUPFAM" id="SSF50475">
    <property type="entry name" value="FMN-binding split barrel"/>
    <property type="match status" value="1"/>
</dbReference>
<accession>S3CXG9</accession>
<dbReference type="RefSeq" id="XP_008088619.1">
    <property type="nucleotide sequence ID" value="XM_008090428.1"/>
</dbReference>
<dbReference type="AlphaFoldDB" id="S3CXG9"/>
<dbReference type="Proteomes" id="UP000016922">
    <property type="component" value="Unassembled WGS sequence"/>
</dbReference>
<evidence type="ECO:0000313" key="2">
    <source>
        <dbReference type="Proteomes" id="UP000016922"/>
    </source>
</evidence>